<dbReference type="AlphaFoldDB" id="A0A8X6QHP6"/>
<evidence type="ECO:0000313" key="2">
    <source>
        <dbReference type="EMBL" id="GFU25833.1"/>
    </source>
</evidence>
<feature type="region of interest" description="Disordered" evidence="1">
    <location>
        <begin position="106"/>
        <end position="153"/>
    </location>
</feature>
<accession>A0A8X6QHP6</accession>
<reference evidence="2" key="1">
    <citation type="submission" date="2020-08" db="EMBL/GenBank/DDBJ databases">
        <title>Multicomponent nature underlies the extraordinary mechanical properties of spider dragline silk.</title>
        <authorList>
            <person name="Kono N."/>
            <person name="Nakamura H."/>
            <person name="Mori M."/>
            <person name="Yoshida Y."/>
            <person name="Ohtoshi R."/>
            <person name="Malay A.D."/>
            <person name="Moran D.A.P."/>
            <person name="Tomita M."/>
            <person name="Numata K."/>
            <person name="Arakawa K."/>
        </authorList>
    </citation>
    <scope>NUCLEOTIDE SEQUENCE</scope>
</reference>
<evidence type="ECO:0000313" key="3">
    <source>
        <dbReference type="Proteomes" id="UP000887013"/>
    </source>
</evidence>
<keyword evidence="3" id="KW-1185">Reference proteome</keyword>
<name>A0A8X6QHP6_NEPPI</name>
<comment type="caution">
    <text evidence="2">The sequence shown here is derived from an EMBL/GenBank/DDBJ whole genome shotgun (WGS) entry which is preliminary data.</text>
</comment>
<dbReference type="OrthoDB" id="6431504at2759"/>
<protein>
    <submittedName>
        <fullName evidence="2">Uncharacterized protein</fullName>
    </submittedName>
</protein>
<evidence type="ECO:0000256" key="1">
    <source>
        <dbReference type="SAM" id="MobiDB-lite"/>
    </source>
</evidence>
<organism evidence="2 3">
    <name type="scientific">Nephila pilipes</name>
    <name type="common">Giant wood spider</name>
    <name type="synonym">Nephila maculata</name>
    <dbReference type="NCBI Taxonomy" id="299642"/>
    <lineage>
        <taxon>Eukaryota</taxon>
        <taxon>Metazoa</taxon>
        <taxon>Ecdysozoa</taxon>
        <taxon>Arthropoda</taxon>
        <taxon>Chelicerata</taxon>
        <taxon>Arachnida</taxon>
        <taxon>Araneae</taxon>
        <taxon>Araneomorphae</taxon>
        <taxon>Entelegynae</taxon>
        <taxon>Araneoidea</taxon>
        <taxon>Nephilidae</taxon>
        <taxon>Nephila</taxon>
    </lineage>
</organism>
<sequence length="173" mass="20035">MLRNNRKLKDIPGEERLSLEILDNILDEFAKEYGEETSRYLEDIPVDVRHSLEILDDILIECGREETELHAAKAKSEIKDNRTLQDIPPAVSKSLEILDNVNEEIEKETNAPRGHRAVLRRTSTRRNRDQRSDHKREVHHQAGEDEVGDGAESEQVNYYKRTISTSINKFLSM</sequence>
<proteinExistence type="predicted"/>
<gene>
    <name evidence="2" type="ORF">NPIL_157841</name>
</gene>
<feature type="compositionally biased region" description="Basic residues" evidence="1">
    <location>
        <begin position="113"/>
        <end position="125"/>
    </location>
</feature>
<dbReference type="EMBL" id="BMAW01128512">
    <property type="protein sequence ID" value="GFU25833.1"/>
    <property type="molecule type" value="Genomic_DNA"/>
</dbReference>
<feature type="compositionally biased region" description="Basic and acidic residues" evidence="1">
    <location>
        <begin position="126"/>
        <end position="143"/>
    </location>
</feature>
<dbReference type="Proteomes" id="UP000887013">
    <property type="component" value="Unassembled WGS sequence"/>
</dbReference>